<evidence type="ECO:0000256" key="4">
    <source>
        <dbReference type="ARBA" id="ARBA00022525"/>
    </source>
</evidence>
<protein>
    <submittedName>
        <fullName evidence="13">Cna B-type domain-containing protein</fullName>
    </submittedName>
    <submittedName>
        <fullName evidence="12">Cna protein B-type domain-containing protein</fullName>
    </submittedName>
</protein>
<feature type="compositionally biased region" description="Basic and acidic residues" evidence="7">
    <location>
        <begin position="499"/>
        <end position="513"/>
    </location>
</feature>
<feature type="domain" description="SpaA-like prealbumin fold" evidence="10">
    <location>
        <begin position="1547"/>
        <end position="1630"/>
    </location>
</feature>
<sequence>MDNRRDQQPMRSVMTTFARWVVGWLRAVAMRTFAFASASRSSSAVTFGNAEPPVRVYDEANHGTRTLATKATALFVAIATLLACVLVAPAANAAANYDLSGAQSGWVDGDETKVIIGGKDYTPGMSVNYGDSVKVQLHWKVPNKDITIGEGDTFTYDLPAGIAFQSEGPINMLCGDGNVCGSFTINGNHIVATYTRADTSGESGGNVTAFVTANGTITSKATDGNDGGKTEFEFPGYGKVEVDIAPIHQLSAYKNGAVSTDDPSVFYFVVDVKSTGTNDNVRLDDTMGNLLNLQTDPPLEIYTDQELSKPYTGDWSVLKKDEHSFSVNIDHMKDGEQLHVKYYVKVDRQAVSDAIKADKNTALVRNTVKYSSDNDTTKKETSQSIWINNSWTVEKKGSASTNGDGTASITWTITVVPDPGATMKTKTLVQDILGQGLQEPTGDITITSMHTRWYDGNPDVTTVSWEDLKSGKATLPNLPTDNTKPYAEYRITYTTKVDKVPEEGSGDKDKYTNRAEITPGDGSGTSSGSGSVTIGQDAVNLSKSYVGSATEKQTLQWMTTFTAKDNLPAGKVLTDTVDQDENGKTYGDYQLVSANADDITIYLDKDRKNKYTGNVTKTIAADRKSFKITFNDAIPQNTKLYIFYSSQVKVGTPDGTKFYNTVNFVKKDADANYKPVIDNLSKGNRYTGDKTDGNKLTPQERNLFRWELKVHDIPSGTKDVTITDTLPKYDDGSCALVYVSDSLRAMNSKGTTFAGASVIDNGNCTLTFTLARNSAAFAQAQTGNGLYLVYDTTYADLTKAKDNIKYTNSAQISVDGALQLPDTSTITAGKASLVKKVGTYDKNTAPYINYTVQVNPGAMTLNKGNTLELTDTLGPALALLMNSVSIVDANTKQEVLGATYSYDPATRTTVFKVPDGRAITITYKATVLLKPGTDFTWDTGSNASNASNKIVLKGYGNNGGSSETTQWGKVQEAQGGFSFSSNALQIYKYADGDTTKPLNGAEFTVERLNNVDMTQGKTWESDKKPTTIASGLTSGTNGYTSAVALKSDTIYKITETKAPEGYVDKDLPTKYIVFPGNDHNWEFYKDATIDGSELYSVVIDDDKHTTLQTYLWAVSNKRGIEKSFTLNKQDESGKPLAGAAFELTKDGDSSFAPQYWTANDNESSHTFEKLTPGTYTLTETQAPNGYQTAKPVTIVVSESGTVIVDGKNASDANGNNVVTVTDASATTKIRATKVWNDGDNQDGGRGVVTFQLYKTVGGKEQHLSNRDQVIRPSATGSDLTVEWDDLPVKEGGQDVTYSVKEQYTAAVGFDGYTQSGPDCKADGDGVQNCAFTNSYTPKTTQVTVTKRWDDADDQDGIRPDSVKVQLYANGEKMEDTQYEVTLNGDNEWSHTWTDLPVYRDGTPISYTVKEDKVPNGYAVTVNGNATDGFVVTNTHRPESAEVYISKRDLGGNEIDGAVMRITGVETESGEKIEPIQWKSEAGKSHQVKLEPGQYTLTEILAPSGYEKADPVNFTVERDENDADKLIVKVNGQQQSTVTMTDAYTTHTVKVSKQSLTNGVGEIAGAELQITGTTLSGESIDPIGWTSDGSTKSVKLVPGSYKLHEKKSPSGYQPAPDITFTVALDGTVTVDGVAQDDGKIVMIDAPDETNVTVSKVAVSGTTELEGAVFELTGTTFEKNSVSERWTSSADGPKTFQLADGTYTLKEVKAPKGYDLIADPIAFTVSQGKVIVGDKAQSGNLIRVEDALKQYTRVSVRKRWEDSRNSENLREGLTIYAILQRNGKALATEGECTSGSNGYCVQLNDDNNWAYDWTGLPRNDDEGNRYSYTVSETIIDTSEKDANGKTHKDYYHSSIDKNQGVNGAEFTIYNIHQPSSVDIELEKDWKDGDNQDGLRPADGIGIQVYGDAKCSSVGDDGEAVEATCSDLLITTKLKPNADGEWKWTLENLPKVNKDGKEYTFRVVEDPVPGYNGYDLQGQCASDDKDKDGKPVCTTEISKTDADEQKGVNEKFTITNTHTPATTAVTVNKVWSDNDNFNGKRPDSVTIWLLSSIWDGSNGWPVPQNRECVGTKVVGVSCAVLTVKNAAPKAAASVADGSDGGAGSGSSTADTDPNVWTYTFKNLPKYYKGKQVNYSVTEEAVDDYTPLVKVMKSAAVTDDTATETATQTENGGTMQANAADSDTTVLQLTNTNTPETTSVPVRKAWGDHGNATGVRPKAIWVQIYERTTGTTGTTLTEAAGNQVTVNGSAFSNADLTGLKPVGSPVKLDDTNSWAYIFGATDDKDSHGVQRTLSKYKTYEVREVTEPDENGKYQPVSSVDGYQPPIITGSQDGKGYTITNTIIPTLPNTGGEGLARTMLFGLAFIALSGAFLASQLRDGNGMMIGGMRRGKHGKKGGAR</sequence>
<dbReference type="InterPro" id="IPR041033">
    <property type="entry name" value="SpaA_PFL_dom_1"/>
</dbReference>
<name>A0A6L4WZ40_9BIFI</name>
<dbReference type="Pfam" id="PF17961">
    <property type="entry name" value="Big_8"/>
    <property type="match status" value="1"/>
</dbReference>
<dbReference type="GO" id="GO:0005975">
    <property type="term" value="P:carbohydrate metabolic process"/>
    <property type="evidence" value="ECO:0007669"/>
    <property type="project" value="UniProtKB-ARBA"/>
</dbReference>
<dbReference type="Proteomes" id="UP000469943">
    <property type="component" value="Unassembled WGS sequence"/>
</dbReference>
<dbReference type="Gene3D" id="2.60.40.10">
    <property type="entry name" value="Immunoglobulins"/>
    <property type="match status" value="5"/>
</dbReference>
<dbReference type="Gene3D" id="2.60.40.1140">
    <property type="entry name" value="Collagen-binding surface protein Cna, B-type domain"/>
    <property type="match status" value="6"/>
</dbReference>
<evidence type="ECO:0000256" key="3">
    <source>
        <dbReference type="ARBA" id="ARBA00022512"/>
    </source>
</evidence>
<evidence type="ECO:0000259" key="9">
    <source>
        <dbReference type="Pfam" id="PF05738"/>
    </source>
</evidence>
<feature type="domain" description="CNA-B" evidence="9">
    <location>
        <begin position="2022"/>
        <end position="2048"/>
    </location>
</feature>
<reference evidence="13 14" key="1">
    <citation type="submission" date="2019-10" db="EMBL/GenBank/DDBJ databases">
        <title>Bifidobacterium from non-human primates.</title>
        <authorList>
            <person name="Modesto M."/>
        </authorList>
    </citation>
    <scope>NUCLEOTIDE SEQUENCE [LARGE SCALE GENOMIC DNA]</scope>
    <source>
        <strain evidence="13 14">TREM</strain>
    </source>
</reference>
<dbReference type="InterPro" id="IPR013783">
    <property type="entry name" value="Ig-like_fold"/>
</dbReference>
<feature type="domain" description="CNA-B" evidence="9">
    <location>
        <begin position="1752"/>
        <end position="1839"/>
    </location>
</feature>
<proteinExistence type="inferred from homology"/>
<evidence type="ECO:0000256" key="1">
    <source>
        <dbReference type="ARBA" id="ARBA00004168"/>
    </source>
</evidence>
<keyword evidence="3" id="KW-0134">Cell wall</keyword>
<feature type="domain" description="SDR-like Ig" evidence="11">
    <location>
        <begin position="128"/>
        <end position="196"/>
    </location>
</feature>
<gene>
    <name evidence="12" type="ORF">DSM100688_1648</name>
    <name evidence="13" type="ORF">GFD24_09570</name>
</gene>
<feature type="domain" description="SpaA-like prealbumin fold" evidence="10">
    <location>
        <begin position="1442"/>
        <end position="1519"/>
    </location>
</feature>
<feature type="domain" description="CNA-B" evidence="9">
    <location>
        <begin position="2108"/>
        <end position="2154"/>
    </location>
</feature>
<feature type="region of interest" description="Disordered" evidence="7">
    <location>
        <begin position="499"/>
        <end position="531"/>
    </location>
</feature>
<dbReference type="Gene3D" id="2.60.40.1280">
    <property type="match status" value="1"/>
</dbReference>
<keyword evidence="5" id="KW-0732">Signal</keyword>
<feature type="domain" description="CNA-B" evidence="9">
    <location>
        <begin position="1342"/>
        <end position="1434"/>
    </location>
</feature>
<evidence type="ECO:0000313" key="14">
    <source>
        <dbReference type="Proteomes" id="UP000469943"/>
    </source>
</evidence>
<keyword evidence="8" id="KW-0472">Membrane</keyword>
<evidence type="ECO:0000259" key="10">
    <source>
        <dbReference type="Pfam" id="PF17802"/>
    </source>
</evidence>
<accession>A0A6L4WZ40</accession>
<evidence type="ECO:0000256" key="7">
    <source>
        <dbReference type="SAM" id="MobiDB-lite"/>
    </source>
</evidence>
<dbReference type="Gene3D" id="2.60.40.740">
    <property type="match status" value="2"/>
</dbReference>
<evidence type="ECO:0000313" key="13">
    <source>
        <dbReference type="EMBL" id="NEG72442.1"/>
    </source>
</evidence>
<evidence type="ECO:0000256" key="8">
    <source>
        <dbReference type="SAM" id="Phobius"/>
    </source>
</evidence>
<evidence type="ECO:0000256" key="5">
    <source>
        <dbReference type="ARBA" id="ARBA00022729"/>
    </source>
</evidence>
<keyword evidence="4" id="KW-0964">Secreted</keyword>
<evidence type="ECO:0000313" key="12">
    <source>
        <dbReference type="EMBL" id="KAB8287289.1"/>
    </source>
</evidence>
<dbReference type="PANTHER" id="PTHR36108">
    <property type="entry name" value="COLOSSIN-B-RELATED"/>
    <property type="match status" value="1"/>
</dbReference>
<dbReference type="PANTHER" id="PTHR36108:SF13">
    <property type="entry name" value="COLOSSIN-B-RELATED"/>
    <property type="match status" value="1"/>
</dbReference>
<dbReference type="GO" id="GO:0007155">
    <property type="term" value="P:cell adhesion"/>
    <property type="evidence" value="ECO:0007669"/>
    <property type="project" value="InterPro"/>
</dbReference>
<feature type="domain" description="SpaA-like prealbumin fold" evidence="10">
    <location>
        <begin position="986"/>
        <end position="1066"/>
    </location>
</feature>
<keyword evidence="6" id="KW-0572">Peptidoglycan-anchor</keyword>
<feature type="domain" description="SpaA-like prealbumin fold" evidence="10">
    <location>
        <begin position="1649"/>
        <end position="1727"/>
    </location>
</feature>
<dbReference type="OrthoDB" id="3196823at2"/>
<dbReference type="EMBL" id="WHZX01000008">
    <property type="protein sequence ID" value="NEG72442.1"/>
    <property type="molecule type" value="Genomic_DNA"/>
</dbReference>
<evidence type="ECO:0000259" key="11">
    <source>
        <dbReference type="Pfam" id="PF17961"/>
    </source>
</evidence>
<dbReference type="InterPro" id="IPR008966">
    <property type="entry name" value="Adhesion_dom_sf"/>
</dbReference>
<feature type="domain" description="SpaA-like prealbumin fold" evidence="10">
    <location>
        <begin position="1123"/>
        <end position="1208"/>
    </location>
</feature>
<comment type="caution">
    <text evidence="12">The sequence shown here is derived from an EMBL/GenBank/DDBJ whole genome shotgun (WGS) entry which is preliminary data.</text>
</comment>
<dbReference type="SUPFAM" id="SSF49478">
    <property type="entry name" value="Cna protein B-type domain"/>
    <property type="match status" value="6"/>
</dbReference>
<keyword evidence="15" id="KW-1185">Reference proteome</keyword>
<feature type="transmembrane region" description="Helical" evidence="8">
    <location>
        <begin position="71"/>
        <end position="91"/>
    </location>
</feature>
<feature type="domain" description="CNA-B" evidence="9">
    <location>
        <begin position="1229"/>
        <end position="1315"/>
    </location>
</feature>
<evidence type="ECO:0000313" key="15">
    <source>
        <dbReference type="Proteomes" id="UP000482084"/>
    </source>
</evidence>
<comment type="subcellular location">
    <subcellularLocation>
        <location evidence="1">Secreted</location>
        <location evidence="1">Cell wall</location>
        <topology evidence="1">Peptidoglycan-anchor</topology>
    </subcellularLocation>
</comment>
<dbReference type="SUPFAM" id="SSF49401">
    <property type="entry name" value="Bacterial adhesins"/>
    <property type="match status" value="3"/>
</dbReference>
<dbReference type="Proteomes" id="UP000482084">
    <property type="component" value="Unassembled WGS sequence"/>
</dbReference>
<feature type="region of interest" description="Disordered" evidence="7">
    <location>
        <begin position="2086"/>
        <end position="2108"/>
    </location>
</feature>
<dbReference type="Pfam" id="PF05738">
    <property type="entry name" value="Cna_B"/>
    <property type="match status" value="6"/>
</dbReference>
<dbReference type="Pfam" id="PF17802">
    <property type="entry name" value="SpaA"/>
    <property type="match status" value="5"/>
</dbReference>
<dbReference type="CDD" id="cd00222">
    <property type="entry name" value="CollagenBindB"/>
    <property type="match status" value="3"/>
</dbReference>
<evidence type="ECO:0000256" key="6">
    <source>
        <dbReference type="ARBA" id="ARBA00023088"/>
    </source>
</evidence>
<comment type="similarity">
    <text evidence="2">Belongs to the serine-aspartate repeat-containing protein (SDr) family.</text>
</comment>
<dbReference type="InterPro" id="IPR041171">
    <property type="entry name" value="SDR_Ig"/>
</dbReference>
<dbReference type="EMBL" id="WBSM01000009">
    <property type="protein sequence ID" value="KAB8287289.1"/>
    <property type="molecule type" value="Genomic_DNA"/>
</dbReference>
<organism evidence="12 15">
    <name type="scientific">Bifidobacterium ramosum</name>
    <dbReference type="NCBI Taxonomy" id="1798158"/>
    <lineage>
        <taxon>Bacteria</taxon>
        <taxon>Bacillati</taxon>
        <taxon>Actinomycetota</taxon>
        <taxon>Actinomycetes</taxon>
        <taxon>Bifidobacteriales</taxon>
        <taxon>Bifidobacteriaceae</taxon>
        <taxon>Bifidobacterium</taxon>
    </lineage>
</organism>
<feature type="domain" description="CNA-B" evidence="9">
    <location>
        <begin position="1877"/>
        <end position="1969"/>
    </location>
</feature>
<dbReference type="InterPro" id="IPR008454">
    <property type="entry name" value="Collagen-bd_Cna-like_B-typ_dom"/>
</dbReference>
<keyword evidence="8" id="KW-1133">Transmembrane helix</keyword>
<dbReference type="InterPro" id="IPR011252">
    <property type="entry name" value="Fibrogen-bd_dom1"/>
</dbReference>
<evidence type="ECO:0000256" key="2">
    <source>
        <dbReference type="ARBA" id="ARBA00007257"/>
    </source>
</evidence>
<reference evidence="12 15" key="2">
    <citation type="submission" date="2019-10" db="EMBL/GenBank/DDBJ databases">
        <title>Characterization of the phylogenetic diversity of two novel species belonging to the genus Bifidobacterium: Bifidobacterium cebidarum sp. nov. and Bifidobacterium leontopitheci sp. nov.</title>
        <authorList>
            <person name="Lugli G.A."/>
            <person name="Duranti S."/>
            <person name="Milani C."/>
            <person name="Turroni F."/>
            <person name="Ventura M."/>
        </authorList>
    </citation>
    <scope>NUCLEOTIDE SEQUENCE [LARGE SCALE GENOMIC DNA]</scope>
    <source>
        <strain evidence="12 15">DSM 100688</strain>
    </source>
</reference>
<keyword evidence="8" id="KW-0812">Transmembrane</keyword>